<dbReference type="Gene3D" id="3.40.50.1000">
    <property type="entry name" value="HAD superfamily/HAD-like"/>
    <property type="match status" value="1"/>
</dbReference>
<dbReference type="SUPFAM" id="SSF56784">
    <property type="entry name" value="HAD-like"/>
    <property type="match status" value="1"/>
</dbReference>
<dbReference type="RefSeq" id="WP_158618593.1">
    <property type="nucleotide sequence ID" value="NZ_AP018449.1"/>
</dbReference>
<dbReference type="Pfam" id="PF00702">
    <property type="entry name" value="Hydrolase"/>
    <property type="match status" value="1"/>
</dbReference>
<dbReference type="NCBIfam" id="TIGR01549">
    <property type="entry name" value="HAD-SF-IA-v1"/>
    <property type="match status" value="1"/>
</dbReference>
<protein>
    <submittedName>
        <fullName evidence="1">Phosphoglycolate phosphatase</fullName>
        <ecNumber evidence="1">3.1.3.18</ecNumber>
    </submittedName>
</protein>
<dbReference type="InterPro" id="IPR006439">
    <property type="entry name" value="HAD-SF_hydro_IA"/>
</dbReference>
<dbReference type="AlphaFoldDB" id="A0A348AER3"/>
<dbReference type="InterPro" id="IPR023214">
    <property type="entry name" value="HAD_sf"/>
</dbReference>
<sequence>MDNSRIIFWDFENTLGFSTLRISGALLEVLNINENQHIVKKQEILNHLKGNLPWHHSNKPHLHLNQSNRWWEYVEGVFTYVFERLGFSAKAKIYAHEARKLYSSPVNYKLFTDSINVLENFKMRGWRQAIVSNHIPELPEIVDSLELGTYMEFVISSANIGYEKPNEMIYNSAKKMSGSPQEMWMIGDDVIADVIGAENAGINAILVHNYDMRARYHSDSLKDITNIIS</sequence>
<gene>
    <name evidence="1" type="primary">gph_1</name>
    <name evidence="1" type="ORF">MAMMFC1_00194</name>
</gene>
<proteinExistence type="predicted"/>
<dbReference type="SFLD" id="SFLDG01129">
    <property type="entry name" value="C1.5:_HAD__Beta-PGM__Phosphata"/>
    <property type="match status" value="1"/>
</dbReference>
<dbReference type="PANTHER" id="PTHR46191">
    <property type="match status" value="1"/>
</dbReference>
<dbReference type="PANTHER" id="PTHR46191:SF2">
    <property type="entry name" value="HALOACID DEHALOGENASE-LIKE HYDROLASE DOMAIN-CONTAINING PROTEIN 3"/>
    <property type="match status" value="1"/>
</dbReference>
<name>A0A348AER3_9FIRM</name>
<dbReference type="GO" id="GO:0008967">
    <property type="term" value="F:phosphoglycolate phosphatase activity"/>
    <property type="evidence" value="ECO:0007669"/>
    <property type="project" value="UniProtKB-EC"/>
</dbReference>
<dbReference type="KEGG" id="mana:MAMMFC1_00194"/>
<dbReference type="InterPro" id="IPR036412">
    <property type="entry name" value="HAD-like_sf"/>
</dbReference>
<dbReference type="InterPro" id="IPR044924">
    <property type="entry name" value="HAD-SF_hydro_IA_REG-2-like_cap"/>
</dbReference>
<evidence type="ECO:0000313" key="2">
    <source>
        <dbReference type="Proteomes" id="UP000276437"/>
    </source>
</evidence>
<evidence type="ECO:0000313" key="1">
    <source>
        <dbReference type="EMBL" id="BBB89561.1"/>
    </source>
</evidence>
<dbReference type="InterPro" id="IPR051828">
    <property type="entry name" value="HAD-like_hydrolase_domain"/>
</dbReference>
<accession>A0A348AER3</accession>
<dbReference type="SFLD" id="SFLDS00003">
    <property type="entry name" value="Haloacid_Dehalogenase"/>
    <property type="match status" value="1"/>
</dbReference>
<keyword evidence="1" id="KW-0378">Hydrolase</keyword>
<dbReference type="Proteomes" id="UP000276437">
    <property type="component" value="Chromosome"/>
</dbReference>
<reference evidence="1 2" key="1">
    <citation type="journal article" date="2018" name="Int. J. Syst. Evol. Microbiol.">
        <title>Methylomusa anaerophila gen. nov., sp. nov., an anaerobic methanol-utilizing bacterium isolated from a microbial fuel cell.</title>
        <authorList>
            <person name="Amano N."/>
            <person name="Yamamuro A."/>
            <person name="Miyahara M."/>
            <person name="Kouzuma A."/>
            <person name="Abe T."/>
            <person name="Watanabe K."/>
        </authorList>
    </citation>
    <scope>NUCLEOTIDE SEQUENCE [LARGE SCALE GENOMIC DNA]</scope>
    <source>
        <strain evidence="1 2">MMFC1</strain>
    </source>
</reference>
<organism evidence="1 2">
    <name type="scientific">Methylomusa anaerophila</name>
    <dbReference type="NCBI Taxonomy" id="1930071"/>
    <lineage>
        <taxon>Bacteria</taxon>
        <taxon>Bacillati</taxon>
        <taxon>Bacillota</taxon>
        <taxon>Negativicutes</taxon>
        <taxon>Selenomonadales</taxon>
        <taxon>Sporomusaceae</taxon>
        <taxon>Methylomusa</taxon>
    </lineage>
</organism>
<dbReference type="EMBL" id="AP018449">
    <property type="protein sequence ID" value="BBB89561.1"/>
    <property type="molecule type" value="Genomic_DNA"/>
</dbReference>
<keyword evidence="2" id="KW-1185">Reference proteome</keyword>
<dbReference type="OrthoDB" id="9809962at2"/>
<dbReference type="EC" id="3.1.3.18" evidence="1"/>
<dbReference type="Gene3D" id="1.10.150.720">
    <property type="entry name" value="Haloacid dehalogenase-like hydrolase"/>
    <property type="match status" value="1"/>
</dbReference>